<protein>
    <recommendedName>
        <fullName evidence="4">CBM-cenC domain-containing protein</fullName>
    </recommendedName>
</protein>
<feature type="compositionally biased region" description="Gly residues" evidence="2">
    <location>
        <begin position="332"/>
        <end position="342"/>
    </location>
</feature>
<keyword evidence="1" id="KW-0378">Hydrolase</keyword>
<dbReference type="InterPro" id="IPR008979">
    <property type="entry name" value="Galactose-bd-like_sf"/>
</dbReference>
<evidence type="ECO:0000256" key="1">
    <source>
        <dbReference type="ARBA" id="ARBA00022801"/>
    </source>
</evidence>
<feature type="region of interest" description="Disordered" evidence="2">
    <location>
        <begin position="331"/>
        <end position="351"/>
    </location>
</feature>
<evidence type="ECO:0000256" key="2">
    <source>
        <dbReference type="SAM" id="MobiDB-lite"/>
    </source>
</evidence>
<sequence length="889" mass="95877">MGRMHVRRMAIFLALALVMTSLLTASPVVRADSDEGNLLLNGGFEQDVDNWQAWGSGFQVVTDAVYTHSGNKAVEVANANGGGQFIHLKAATTYKLSGYGKTTGGTGGGITVWYTLPGDSDMQDRQIGLRFDGNDTNYTYKETTFTTSDDLVEEDYKSRIGIWNDGSPLLYLDDFSLVEVTSPAADSLITNASFESDLASWNKWAGTFAVTSDAVHSGNHALQIDQNSGGNQWLQLMPGKTYKLGVYGKTTGSGSTGSVVVKYMQPGDTEPTDKNVVIPFDLSNSSFTYKELTFTTPLDMVTGDYKTYVGIWNEGVTTLYLDDFSLREVGSSTGGSSGGSNGGSSSTRLPKLTSLQVGGSTVAGFDPNLNSYDVNLPYGTTVVPQVSASASTEQVVITQAEQVPGTAVVQVIENGQTNRYFVRFVWTASAALDENFNGAPMGTLPAGFEVRQNGAGTYQTVALDGDQVLKLKHTTDQSTNGVTHSFDPQTGSFTFEYRMKNTDQGTVPIIRLGNKAAGTTALSLVEGWGPKFNIIGQDFSSADKPENKIVDANLDLNAWRHYKLIVNVPKQTFDIYLDDVLRVQGAHFLANISSIDTLSIEHIAWAQSGETYVDDMKINQLRTTPSYAFNGDFSQGLTHWSLAGDQATLEDDHGRGKLSLPGNSGDVNVTLSKAYLAQGQSYALSFSVRGSFEQSVTVSVYSNGESDSQLLHSETIQAGTAPHLSTLYFQTNETDLNLQNVKLVFTFHQASAQAWTGYLDNIQLLPSDAVLPLLKSVEYFTIDTIQAADVVTAEGTPYAGVPVKRVTATFMNESLAGQHAQFFLAVVDASGAFVSSSAWESDVDANGETSLTASFLLPGDATGYRIQAYVRNPEQKQAYSPIAERALER</sequence>
<proteinExistence type="predicted"/>
<dbReference type="AlphaFoldDB" id="A0A1C1A3L6"/>
<feature type="domain" description="CBM-cenC" evidence="4">
    <location>
        <begin position="36"/>
        <end position="150"/>
    </location>
</feature>
<dbReference type="STRING" id="512399.A8709_13590"/>
<feature type="domain" description="CBM-cenC" evidence="4">
    <location>
        <begin position="187"/>
        <end position="299"/>
    </location>
</feature>
<dbReference type="InterPro" id="IPR003305">
    <property type="entry name" value="CenC_carb-bd"/>
</dbReference>
<dbReference type="OrthoDB" id="197688at2"/>
<dbReference type="RefSeq" id="WP_065852046.1">
    <property type="nucleotide sequence ID" value="NZ_LYPC01000014.1"/>
</dbReference>
<comment type="caution">
    <text evidence="5">The sequence shown here is derived from an EMBL/GenBank/DDBJ whole genome shotgun (WGS) entry which is preliminary data.</text>
</comment>
<evidence type="ECO:0000313" key="6">
    <source>
        <dbReference type="Proteomes" id="UP000093309"/>
    </source>
</evidence>
<dbReference type="GO" id="GO:0016798">
    <property type="term" value="F:hydrolase activity, acting on glycosyl bonds"/>
    <property type="evidence" value="ECO:0007669"/>
    <property type="project" value="InterPro"/>
</dbReference>
<name>A0A1C1A3L6_9BACL</name>
<keyword evidence="6" id="KW-1185">Reference proteome</keyword>
<dbReference type="Proteomes" id="UP000093309">
    <property type="component" value="Unassembled WGS sequence"/>
</dbReference>
<evidence type="ECO:0000313" key="5">
    <source>
        <dbReference type="EMBL" id="OCT15136.1"/>
    </source>
</evidence>
<evidence type="ECO:0000259" key="4">
    <source>
        <dbReference type="Pfam" id="PF02018"/>
    </source>
</evidence>
<organism evidence="5 6">
    <name type="scientific">Paenibacillus pectinilyticus</name>
    <dbReference type="NCBI Taxonomy" id="512399"/>
    <lineage>
        <taxon>Bacteria</taxon>
        <taxon>Bacillati</taxon>
        <taxon>Bacillota</taxon>
        <taxon>Bacilli</taxon>
        <taxon>Bacillales</taxon>
        <taxon>Paenibacillaceae</taxon>
        <taxon>Paenibacillus</taxon>
    </lineage>
</organism>
<keyword evidence="3" id="KW-0732">Signal</keyword>
<dbReference type="EMBL" id="LYPC01000014">
    <property type="protein sequence ID" value="OCT15136.1"/>
    <property type="molecule type" value="Genomic_DNA"/>
</dbReference>
<accession>A0A1C1A3L6</accession>
<dbReference type="Pfam" id="PF02018">
    <property type="entry name" value="CBM_4_9"/>
    <property type="match status" value="3"/>
</dbReference>
<feature type="domain" description="CBM-cenC" evidence="4">
    <location>
        <begin position="627"/>
        <end position="716"/>
    </location>
</feature>
<feature type="chain" id="PRO_5039581842" description="CBM-cenC domain-containing protein" evidence="3">
    <location>
        <begin position="26"/>
        <end position="889"/>
    </location>
</feature>
<evidence type="ECO:0000256" key="3">
    <source>
        <dbReference type="SAM" id="SignalP"/>
    </source>
</evidence>
<dbReference type="SUPFAM" id="SSF49785">
    <property type="entry name" value="Galactose-binding domain-like"/>
    <property type="match status" value="3"/>
</dbReference>
<gene>
    <name evidence="5" type="ORF">A8709_13590</name>
</gene>
<reference evidence="6" key="1">
    <citation type="submission" date="2016-05" db="EMBL/GenBank/DDBJ databases">
        <title>Paenibacillus oryzae. sp. nov., isolated from the rice root.</title>
        <authorList>
            <person name="Zhang J."/>
            <person name="Zhang X."/>
        </authorList>
    </citation>
    <scope>NUCLEOTIDE SEQUENCE [LARGE SCALE GENOMIC DNA]</scope>
    <source>
        <strain evidence="6">KCTC13222</strain>
    </source>
</reference>
<dbReference type="Gene3D" id="2.60.120.260">
    <property type="entry name" value="Galactose-binding domain-like"/>
    <property type="match status" value="3"/>
</dbReference>
<feature type="signal peptide" evidence="3">
    <location>
        <begin position="1"/>
        <end position="25"/>
    </location>
</feature>